<keyword evidence="1" id="KW-1133">Transmembrane helix</keyword>
<protein>
    <submittedName>
        <fullName evidence="2">Uncharacterized protein</fullName>
    </submittedName>
</protein>
<evidence type="ECO:0000313" key="2">
    <source>
        <dbReference type="EMBL" id="KJV56749.1"/>
    </source>
</evidence>
<dbReference type="AlphaFoldDB" id="A0A0F3MQ76"/>
<dbReference type="Proteomes" id="UP000033616">
    <property type="component" value="Unassembled WGS sequence"/>
</dbReference>
<evidence type="ECO:0000313" key="3">
    <source>
        <dbReference type="Proteomes" id="UP000033616"/>
    </source>
</evidence>
<keyword evidence="1" id="KW-0812">Transmembrane</keyword>
<accession>A0A0F3MQ76</accession>
<gene>
    <name evidence="2" type="ORF">OCHUTO_0309</name>
</gene>
<name>A0A0F3MQ76_9RICK</name>
<organism evidence="2 3">
    <name type="scientific">Orientia chuto str. Dubai</name>
    <dbReference type="NCBI Taxonomy" id="1359168"/>
    <lineage>
        <taxon>Bacteria</taxon>
        <taxon>Pseudomonadati</taxon>
        <taxon>Pseudomonadota</taxon>
        <taxon>Alphaproteobacteria</taxon>
        <taxon>Rickettsiales</taxon>
        <taxon>Rickettsiaceae</taxon>
        <taxon>Rickettsieae</taxon>
        <taxon>Orientia</taxon>
    </lineage>
</organism>
<proteinExistence type="predicted"/>
<feature type="transmembrane region" description="Helical" evidence="1">
    <location>
        <begin position="25"/>
        <end position="46"/>
    </location>
</feature>
<evidence type="ECO:0000256" key="1">
    <source>
        <dbReference type="SAM" id="Phobius"/>
    </source>
</evidence>
<dbReference type="PATRIC" id="fig|1359168.3.peg.1064"/>
<keyword evidence="3" id="KW-1185">Reference proteome</keyword>
<reference evidence="2 3" key="1">
    <citation type="submission" date="2015-02" db="EMBL/GenBank/DDBJ databases">
        <title>Genome Sequencing of Rickettsiales.</title>
        <authorList>
            <person name="Daugherty S.C."/>
            <person name="Su Q."/>
            <person name="Abolude K."/>
            <person name="Beier-Sexton M."/>
            <person name="Carlyon J.A."/>
            <person name="Carter R."/>
            <person name="Day N.P."/>
            <person name="Dumler S.J."/>
            <person name="Dyachenko V."/>
            <person name="Godinez A."/>
            <person name="Kurtti T.J."/>
            <person name="Lichay M."/>
            <person name="Mullins K.E."/>
            <person name="Ott S."/>
            <person name="Pappas-Brown V."/>
            <person name="Paris D.H."/>
            <person name="Patel P."/>
            <person name="Richards A.L."/>
            <person name="Sadzewicz L."/>
            <person name="Sears K."/>
            <person name="Seidman D."/>
            <person name="Sengamalay N."/>
            <person name="Stenos J."/>
            <person name="Tallon L.J."/>
            <person name="Vincent G."/>
            <person name="Fraser C.M."/>
            <person name="Munderloh U."/>
            <person name="Dunning-Hotopp J.C."/>
        </authorList>
    </citation>
    <scope>NUCLEOTIDE SEQUENCE [LARGE SCALE GENOMIC DNA]</scope>
    <source>
        <strain evidence="2 3">Fuller</strain>
    </source>
</reference>
<sequence length="50" mass="5905">MRFLIISSTSELKISAKFPKFYSPYIRPFALIFFIILTNFANLIIVKVEY</sequence>
<keyword evidence="1" id="KW-0472">Membrane</keyword>
<dbReference type="EMBL" id="LANP01000006">
    <property type="protein sequence ID" value="KJV56749.1"/>
    <property type="molecule type" value="Genomic_DNA"/>
</dbReference>
<comment type="caution">
    <text evidence="2">The sequence shown here is derived from an EMBL/GenBank/DDBJ whole genome shotgun (WGS) entry which is preliminary data.</text>
</comment>